<evidence type="ECO:0000313" key="2">
    <source>
        <dbReference type="EnsemblPlants" id="Pp3c7_21360V3.1"/>
    </source>
</evidence>
<dbReference type="EMBL" id="ABEU02000007">
    <property type="protein sequence ID" value="PNR51481.1"/>
    <property type="molecule type" value="Genomic_DNA"/>
</dbReference>
<reference evidence="1 3" key="1">
    <citation type="journal article" date="2008" name="Science">
        <title>The Physcomitrella genome reveals evolutionary insights into the conquest of land by plants.</title>
        <authorList>
            <person name="Rensing S."/>
            <person name="Lang D."/>
            <person name="Zimmer A."/>
            <person name="Terry A."/>
            <person name="Salamov A."/>
            <person name="Shapiro H."/>
            <person name="Nishiyama T."/>
            <person name="Perroud P.-F."/>
            <person name="Lindquist E."/>
            <person name="Kamisugi Y."/>
            <person name="Tanahashi T."/>
            <person name="Sakakibara K."/>
            <person name="Fujita T."/>
            <person name="Oishi K."/>
            <person name="Shin-I T."/>
            <person name="Kuroki Y."/>
            <person name="Toyoda A."/>
            <person name="Suzuki Y."/>
            <person name="Hashimoto A."/>
            <person name="Yamaguchi K."/>
            <person name="Sugano A."/>
            <person name="Kohara Y."/>
            <person name="Fujiyama A."/>
            <person name="Anterola A."/>
            <person name="Aoki S."/>
            <person name="Ashton N."/>
            <person name="Barbazuk W.B."/>
            <person name="Barker E."/>
            <person name="Bennetzen J."/>
            <person name="Bezanilla M."/>
            <person name="Blankenship R."/>
            <person name="Cho S.H."/>
            <person name="Dutcher S."/>
            <person name="Estelle M."/>
            <person name="Fawcett J.A."/>
            <person name="Gundlach H."/>
            <person name="Hanada K."/>
            <person name="Heyl A."/>
            <person name="Hicks K.A."/>
            <person name="Hugh J."/>
            <person name="Lohr M."/>
            <person name="Mayer K."/>
            <person name="Melkozernov A."/>
            <person name="Murata T."/>
            <person name="Nelson D."/>
            <person name="Pils B."/>
            <person name="Prigge M."/>
            <person name="Reiss B."/>
            <person name="Renner T."/>
            <person name="Rombauts S."/>
            <person name="Rushton P."/>
            <person name="Sanderfoot A."/>
            <person name="Schween G."/>
            <person name="Shiu S.-H."/>
            <person name="Stueber K."/>
            <person name="Theodoulou F.L."/>
            <person name="Tu H."/>
            <person name="Van de Peer Y."/>
            <person name="Verrier P.J."/>
            <person name="Waters E."/>
            <person name="Wood A."/>
            <person name="Yang L."/>
            <person name="Cove D."/>
            <person name="Cuming A."/>
            <person name="Hasebe M."/>
            <person name="Lucas S."/>
            <person name="Mishler D.B."/>
            <person name="Reski R."/>
            <person name="Grigoriev I."/>
            <person name="Quatrano R.S."/>
            <person name="Boore J.L."/>
        </authorList>
    </citation>
    <scope>NUCLEOTIDE SEQUENCE [LARGE SCALE GENOMIC DNA]</scope>
    <source>
        <strain evidence="2 3">cv. Gransden 2004</strain>
    </source>
</reference>
<dbReference type="PaxDb" id="3218-PP1S2_271V6.1"/>
<dbReference type="Gramene" id="Pp3c7_21360V3.2">
    <property type="protein sequence ID" value="Pp3c7_21360V3.2"/>
    <property type="gene ID" value="Pp3c7_21360"/>
</dbReference>
<sequence length="91" mass="10135">MLTTQDSGSKDSCLCGSLAALEMLPKLVIATWLEGKGRSILVHLQNAEAFLVPALPVKHRDVIVVKVEEFFWRRVPTVWSSICPCFLILPN</sequence>
<dbReference type="InParanoid" id="A0A2K1KCJ2"/>
<protein>
    <submittedName>
        <fullName evidence="1 2">Uncharacterized protein</fullName>
    </submittedName>
</protein>
<dbReference type="AlphaFoldDB" id="A0A2K1KCJ2"/>
<reference evidence="1 3" key="2">
    <citation type="journal article" date="2018" name="Plant J.">
        <title>The Physcomitrella patens chromosome-scale assembly reveals moss genome structure and evolution.</title>
        <authorList>
            <person name="Lang D."/>
            <person name="Ullrich K.K."/>
            <person name="Murat F."/>
            <person name="Fuchs J."/>
            <person name="Jenkins J."/>
            <person name="Haas F.B."/>
            <person name="Piednoel M."/>
            <person name="Gundlach H."/>
            <person name="Van Bel M."/>
            <person name="Meyberg R."/>
            <person name="Vives C."/>
            <person name="Morata J."/>
            <person name="Symeonidi A."/>
            <person name="Hiss M."/>
            <person name="Muchero W."/>
            <person name="Kamisugi Y."/>
            <person name="Saleh O."/>
            <person name="Blanc G."/>
            <person name="Decker E.L."/>
            <person name="van Gessel N."/>
            <person name="Grimwood J."/>
            <person name="Hayes R.D."/>
            <person name="Graham S.W."/>
            <person name="Gunter L.E."/>
            <person name="McDaniel S.F."/>
            <person name="Hoernstein S.N.W."/>
            <person name="Larsson A."/>
            <person name="Li F.W."/>
            <person name="Perroud P.F."/>
            <person name="Phillips J."/>
            <person name="Ranjan P."/>
            <person name="Rokshar D.S."/>
            <person name="Rothfels C.J."/>
            <person name="Schneider L."/>
            <person name="Shu S."/>
            <person name="Stevenson D.W."/>
            <person name="Thummler F."/>
            <person name="Tillich M."/>
            <person name="Villarreal Aguilar J.C."/>
            <person name="Widiez T."/>
            <person name="Wong G.K."/>
            <person name="Wymore A."/>
            <person name="Zhang Y."/>
            <person name="Zimmer A.D."/>
            <person name="Quatrano R.S."/>
            <person name="Mayer K.F.X."/>
            <person name="Goodstein D."/>
            <person name="Casacuberta J.M."/>
            <person name="Vandepoele K."/>
            <person name="Reski R."/>
            <person name="Cuming A.C."/>
            <person name="Tuskan G.A."/>
            <person name="Maumus F."/>
            <person name="Salse J."/>
            <person name="Schmutz J."/>
            <person name="Rensing S.A."/>
        </authorList>
    </citation>
    <scope>NUCLEOTIDE SEQUENCE [LARGE SCALE GENOMIC DNA]</scope>
    <source>
        <strain evidence="2 3">cv. Gransden 2004</strain>
    </source>
</reference>
<keyword evidence="3" id="KW-1185">Reference proteome</keyword>
<evidence type="ECO:0000313" key="3">
    <source>
        <dbReference type="Proteomes" id="UP000006727"/>
    </source>
</evidence>
<dbReference type="EnsemblPlants" id="Pp3c7_21360V3.1">
    <property type="protein sequence ID" value="Pp3c7_21360V3.1"/>
    <property type="gene ID" value="Pp3c7_21360"/>
</dbReference>
<reference evidence="2" key="3">
    <citation type="submission" date="2020-12" db="UniProtKB">
        <authorList>
            <consortium name="EnsemblPlants"/>
        </authorList>
    </citation>
    <scope>IDENTIFICATION</scope>
</reference>
<name>A0A2K1KCJ2_PHYPA</name>
<dbReference type="Proteomes" id="UP000006727">
    <property type="component" value="Chromosome 7"/>
</dbReference>
<gene>
    <name evidence="1" type="ORF">PHYPA_010668</name>
</gene>
<organism evidence="1">
    <name type="scientific">Physcomitrium patens</name>
    <name type="common">Spreading-leaved earth moss</name>
    <name type="synonym">Physcomitrella patens</name>
    <dbReference type="NCBI Taxonomy" id="3218"/>
    <lineage>
        <taxon>Eukaryota</taxon>
        <taxon>Viridiplantae</taxon>
        <taxon>Streptophyta</taxon>
        <taxon>Embryophyta</taxon>
        <taxon>Bryophyta</taxon>
        <taxon>Bryophytina</taxon>
        <taxon>Bryopsida</taxon>
        <taxon>Funariidae</taxon>
        <taxon>Funariales</taxon>
        <taxon>Funariaceae</taxon>
        <taxon>Physcomitrium</taxon>
    </lineage>
</organism>
<dbReference type="Gramene" id="Pp3c7_21360V3.1">
    <property type="protein sequence ID" value="Pp3c7_21360V3.1"/>
    <property type="gene ID" value="Pp3c7_21360"/>
</dbReference>
<accession>A0A2K1KCJ2</accession>
<dbReference type="EnsemblPlants" id="Pp3c7_21360V3.2">
    <property type="protein sequence ID" value="Pp3c7_21360V3.2"/>
    <property type="gene ID" value="Pp3c7_21360"/>
</dbReference>
<proteinExistence type="predicted"/>
<evidence type="ECO:0000313" key="1">
    <source>
        <dbReference type="EMBL" id="PNR51481.1"/>
    </source>
</evidence>